<evidence type="ECO:0000313" key="3">
    <source>
        <dbReference type="Proteomes" id="UP001140094"/>
    </source>
</evidence>
<feature type="region of interest" description="Disordered" evidence="1">
    <location>
        <begin position="259"/>
        <end position="307"/>
    </location>
</feature>
<dbReference type="EMBL" id="JANBUO010000590">
    <property type="protein sequence ID" value="KAJ2802942.1"/>
    <property type="molecule type" value="Genomic_DNA"/>
</dbReference>
<accession>A0A9W8HVZ3</accession>
<feature type="compositionally biased region" description="Low complexity" evidence="1">
    <location>
        <begin position="296"/>
        <end position="307"/>
    </location>
</feature>
<feature type="region of interest" description="Disordered" evidence="1">
    <location>
        <begin position="1"/>
        <end position="34"/>
    </location>
</feature>
<protein>
    <submittedName>
        <fullName evidence="2">Uncharacterized protein</fullName>
    </submittedName>
</protein>
<keyword evidence="3" id="KW-1185">Reference proteome</keyword>
<dbReference type="OrthoDB" id="8922241at2759"/>
<proteinExistence type="predicted"/>
<comment type="caution">
    <text evidence="2">The sequence shown here is derived from an EMBL/GenBank/DDBJ whole genome shotgun (WGS) entry which is preliminary data.</text>
</comment>
<gene>
    <name evidence="2" type="ORF">H4R20_003085</name>
</gene>
<dbReference type="Proteomes" id="UP001140094">
    <property type="component" value="Unassembled WGS sequence"/>
</dbReference>
<dbReference type="AlphaFoldDB" id="A0A9W8HVZ3"/>
<evidence type="ECO:0000256" key="1">
    <source>
        <dbReference type="SAM" id="MobiDB-lite"/>
    </source>
</evidence>
<sequence length="307" mass="30699">MGTQSAGSDGSMSGSPSAGGNMDAPFGGPVGLAGTVPSQQMAGMTFDSASLDPSGCGAYTATGECLASCGHHALASMSTMSPSYSPFSASSSITASVPAPAYSPGGVASFDISFGYPSQPRNQIAPVLFDSHALGILNGHSQLESMHSYNASMSSCAELATPSTPMSTGSQFPAPHLGVSVAPQLGLPLMPANALASTHTPQLPTANSAPADMLEFPQEALHHARSDAGSISGQNIAAASSIVAAASAAHASASPIAYSGNAKSTARRGRQHNGTTEHRYRRKSVLDASDLLGHDGNNCSNGTSSSS</sequence>
<name>A0A9W8HVZ3_9FUNG</name>
<feature type="non-terminal residue" evidence="2">
    <location>
        <position position="307"/>
    </location>
</feature>
<evidence type="ECO:0000313" key="2">
    <source>
        <dbReference type="EMBL" id="KAJ2802942.1"/>
    </source>
</evidence>
<feature type="compositionally biased region" description="Polar residues" evidence="1">
    <location>
        <begin position="1"/>
        <end position="18"/>
    </location>
</feature>
<organism evidence="2 3">
    <name type="scientific">Coemansia guatemalensis</name>
    <dbReference type="NCBI Taxonomy" id="2761395"/>
    <lineage>
        <taxon>Eukaryota</taxon>
        <taxon>Fungi</taxon>
        <taxon>Fungi incertae sedis</taxon>
        <taxon>Zoopagomycota</taxon>
        <taxon>Kickxellomycotina</taxon>
        <taxon>Kickxellomycetes</taxon>
        <taxon>Kickxellales</taxon>
        <taxon>Kickxellaceae</taxon>
        <taxon>Coemansia</taxon>
    </lineage>
</organism>
<reference evidence="2" key="1">
    <citation type="submission" date="2022-07" db="EMBL/GenBank/DDBJ databases">
        <title>Phylogenomic reconstructions and comparative analyses of Kickxellomycotina fungi.</title>
        <authorList>
            <person name="Reynolds N.K."/>
            <person name="Stajich J.E."/>
            <person name="Barry K."/>
            <person name="Grigoriev I.V."/>
            <person name="Crous P."/>
            <person name="Smith M.E."/>
        </authorList>
    </citation>
    <scope>NUCLEOTIDE SEQUENCE</scope>
    <source>
        <strain evidence="2">NRRL 1565</strain>
    </source>
</reference>